<comment type="caution">
    <text evidence="1">The sequence shown here is derived from an EMBL/GenBank/DDBJ whole genome shotgun (WGS) entry which is preliminary data.</text>
</comment>
<organism evidence="1 2">
    <name type="scientific">Glutamicibacter ardleyensis</name>
    <dbReference type="NCBI Taxonomy" id="225894"/>
    <lineage>
        <taxon>Bacteria</taxon>
        <taxon>Bacillati</taxon>
        <taxon>Actinomycetota</taxon>
        <taxon>Actinomycetes</taxon>
        <taxon>Micrococcales</taxon>
        <taxon>Micrococcaceae</taxon>
        <taxon>Glutamicibacter</taxon>
    </lineage>
</organism>
<protein>
    <submittedName>
        <fullName evidence="1">Mini-circle protein</fullName>
    </submittedName>
</protein>
<dbReference type="InterPro" id="IPR007061">
    <property type="entry name" value="MST-like"/>
</dbReference>
<dbReference type="GeneID" id="303304977"/>
<dbReference type="InterPro" id="IPR034660">
    <property type="entry name" value="DinB/YfiT-like"/>
</dbReference>
<dbReference type="Proteomes" id="UP000606115">
    <property type="component" value="Unassembled WGS sequence"/>
</dbReference>
<sequence>MENFPPWEPPMGGTEQVHLLGMLDRLRVTFRYKADGLDIKQLTFKLPSSELSLGGLLQHLAAVEDEKFTYFIARERPEVLLELTAEGRDQFAVNPKDDPSALYQRYDTMVAKSRRIQAGVVAAGGLDAPSALEFEGRHASVRRVICDLIEEYGRHTGHADLLREAIDGRVGEDAPFDYLPAWYA</sequence>
<dbReference type="Gene3D" id="1.20.120.450">
    <property type="entry name" value="dinb family like domain"/>
    <property type="match status" value="1"/>
</dbReference>
<dbReference type="SUPFAM" id="SSF109854">
    <property type="entry name" value="DinB/YfiT-like putative metalloenzymes"/>
    <property type="match status" value="1"/>
</dbReference>
<evidence type="ECO:0000313" key="2">
    <source>
        <dbReference type="Proteomes" id="UP000606115"/>
    </source>
</evidence>
<dbReference type="RefSeq" id="WP_188686176.1">
    <property type="nucleotide sequence ID" value="NZ_BMKX01000007.1"/>
</dbReference>
<dbReference type="EMBL" id="BMKX01000007">
    <property type="protein sequence ID" value="GGJ66212.1"/>
    <property type="molecule type" value="Genomic_DNA"/>
</dbReference>
<proteinExistence type="predicted"/>
<dbReference type="Pfam" id="PF04978">
    <property type="entry name" value="MST"/>
    <property type="match status" value="1"/>
</dbReference>
<keyword evidence="2" id="KW-1185">Reference proteome</keyword>
<name>A0ABQ2DQW5_9MICC</name>
<reference evidence="2" key="1">
    <citation type="journal article" date="2019" name="Int. J. Syst. Evol. Microbiol.">
        <title>The Global Catalogue of Microorganisms (GCM) 10K type strain sequencing project: providing services to taxonomists for standard genome sequencing and annotation.</title>
        <authorList>
            <consortium name="The Broad Institute Genomics Platform"/>
            <consortium name="The Broad Institute Genome Sequencing Center for Infectious Disease"/>
            <person name="Wu L."/>
            <person name="Ma J."/>
        </authorList>
    </citation>
    <scope>NUCLEOTIDE SEQUENCE [LARGE SCALE GENOMIC DNA]</scope>
    <source>
        <strain evidence="2">CGMCC 1.3685</strain>
    </source>
</reference>
<gene>
    <name evidence="1" type="ORF">GCM10007173_26320</name>
</gene>
<evidence type="ECO:0000313" key="1">
    <source>
        <dbReference type="EMBL" id="GGJ66212.1"/>
    </source>
</evidence>
<accession>A0ABQ2DQW5</accession>